<dbReference type="RefSeq" id="WP_246085652.1">
    <property type="nucleotide sequence ID" value="NZ_BAAARZ010000025.1"/>
</dbReference>
<organism evidence="2 3">
    <name type="scientific">Pseudonocardia hydrocarbonoxydans</name>
    <dbReference type="NCBI Taxonomy" id="76726"/>
    <lineage>
        <taxon>Bacteria</taxon>
        <taxon>Bacillati</taxon>
        <taxon>Actinomycetota</taxon>
        <taxon>Actinomycetes</taxon>
        <taxon>Pseudonocardiales</taxon>
        <taxon>Pseudonocardiaceae</taxon>
        <taxon>Pseudonocardia</taxon>
    </lineage>
</organism>
<dbReference type="Pfam" id="PF14399">
    <property type="entry name" value="BtrH_N"/>
    <property type="match status" value="1"/>
</dbReference>
<proteinExistence type="predicted"/>
<protein>
    <recommendedName>
        <fullName evidence="1">Butirosin biosynthesis protein H N-terminal domain-containing protein</fullName>
    </recommendedName>
</protein>
<keyword evidence="3" id="KW-1185">Reference proteome</keyword>
<dbReference type="InterPro" id="IPR026935">
    <property type="entry name" value="BtrH_N"/>
</dbReference>
<gene>
    <name evidence="2" type="ORF">PHY01_05410</name>
</gene>
<dbReference type="AlphaFoldDB" id="A0A4Y3WIC5"/>
<evidence type="ECO:0000313" key="2">
    <source>
        <dbReference type="EMBL" id="GEC18258.1"/>
    </source>
</evidence>
<sequence>MTSQKQLKARIRARMARTGESYTTARRHVAGTAPAPVSAAGYRLSGGRDPVAAALAHVLAHHGVRCAGTEVSEALMSGIAGGPGAGYILWEFAHDDSRPVVLAFSADWQYADRAPLAALDRLGVAATVQRTGGAVGAARALAAAVDAGRPALVWPDRQILGHRHLPPTFDGMGGHVVVVHGRAGERYLVDDRSHAPLTLPVTVLDAARARVGSYKNLLVVPEPTGDLAPETLRSALLTGLTHGVTQLRRTSTSFALPAWRKWARLVTDATAAKGWPRVFADGRGLAGALASVWEGVSPVGMTGGHRRDLTADCLDDATALLGVPTADAAGAWRAAGAAWVAVGEAALPVDVPEFARLRELTAAVEQAVLGEGDAGRATAAAAAAELWELRAGMDGEPPLPPDDRAALFAGLGAAVSAAHAAEQVAVAETAAVLERAG</sequence>
<dbReference type="Proteomes" id="UP000320338">
    <property type="component" value="Unassembled WGS sequence"/>
</dbReference>
<reference evidence="2 3" key="1">
    <citation type="submission" date="2019-06" db="EMBL/GenBank/DDBJ databases">
        <title>Whole genome shotgun sequence of Pseudonocardia hydrocarbonoxydans NBRC 14498.</title>
        <authorList>
            <person name="Hosoyama A."/>
            <person name="Uohara A."/>
            <person name="Ohji S."/>
            <person name="Ichikawa N."/>
        </authorList>
    </citation>
    <scope>NUCLEOTIDE SEQUENCE [LARGE SCALE GENOMIC DNA]</scope>
    <source>
        <strain evidence="2 3">NBRC 14498</strain>
    </source>
</reference>
<name>A0A4Y3WIC5_9PSEU</name>
<evidence type="ECO:0000259" key="1">
    <source>
        <dbReference type="Pfam" id="PF14399"/>
    </source>
</evidence>
<evidence type="ECO:0000313" key="3">
    <source>
        <dbReference type="Proteomes" id="UP000320338"/>
    </source>
</evidence>
<accession>A0A4Y3WIC5</accession>
<feature type="domain" description="Butirosin biosynthesis protein H N-terminal" evidence="1">
    <location>
        <begin position="53"/>
        <end position="191"/>
    </location>
</feature>
<comment type="caution">
    <text evidence="2">The sequence shown here is derived from an EMBL/GenBank/DDBJ whole genome shotgun (WGS) entry which is preliminary data.</text>
</comment>
<dbReference type="EMBL" id="BJNG01000005">
    <property type="protein sequence ID" value="GEC18258.1"/>
    <property type="molecule type" value="Genomic_DNA"/>
</dbReference>